<sequence>MEKHPKKHEKAGHVEITVAPEEAKEETKGEKKEEGEVKKEKELAKKDPFIEGRIKRKLWKGVKFFWKQKDDPDSEVTAEGEEPNREPFLEFKVKSVVKGIPLFIWRHKWKILFFLIMGALLYQLYLYGDKIRSHTRHQRWLLKVMWNLIMDVACVVKAAAPSFTDKFCTQMKYDLSS</sequence>
<reference evidence="3" key="2">
    <citation type="submission" date="2022-06" db="UniProtKB">
        <authorList>
            <consortium name="EnsemblMetazoa"/>
        </authorList>
    </citation>
    <scope>IDENTIFICATION</scope>
    <source>
        <strain evidence="3">PS312</strain>
    </source>
</reference>
<organism evidence="3 4">
    <name type="scientific">Pristionchus pacificus</name>
    <name type="common">Parasitic nematode worm</name>
    <dbReference type="NCBI Taxonomy" id="54126"/>
    <lineage>
        <taxon>Eukaryota</taxon>
        <taxon>Metazoa</taxon>
        <taxon>Ecdysozoa</taxon>
        <taxon>Nematoda</taxon>
        <taxon>Chromadorea</taxon>
        <taxon>Rhabditida</taxon>
        <taxon>Rhabditina</taxon>
        <taxon>Diplogasteromorpha</taxon>
        <taxon>Diplogasteroidea</taxon>
        <taxon>Neodiplogasteridae</taxon>
        <taxon>Pristionchus</taxon>
    </lineage>
</organism>
<evidence type="ECO:0000313" key="4">
    <source>
        <dbReference type="Proteomes" id="UP000005239"/>
    </source>
</evidence>
<feature type="compositionally biased region" description="Basic residues" evidence="1">
    <location>
        <begin position="1"/>
        <end position="10"/>
    </location>
</feature>
<accession>A0A2A6B6K0</accession>
<keyword evidence="2" id="KW-0472">Membrane</keyword>
<protein>
    <submittedName>
        <fullName evidence="3">Uncharacterized protein</fullName>
    </submittedName>
</protein>
<keyword evidence="2" id="KW-0812">Transmembrane</keyword>
<reference evidence="4" key="1">
    <citation type="journal article" date="2008" name="Nat. Genet.">
        <title>The Pristionchus pacificus genome provides a unique perspective on nematode lifestyle and parasitism.</title>
        <authorList>
            <person name="Dieterich C."/>
            <person name="Clifton S.W."/>
            <person name="Schuster L.N."/>
            <person name="Chinwalla A."/>
            <person name="Delehaunty K."/>
            <person name="Dinkelacker I."/>
            <person name="Fulton L."/>
            <person name="Fulton R."/>
            <person name="Godfrey J."/>
            <person name="Minx P."/>
            <person name="Mitreva M."/>
            <person name="Roeseler W."/>
            <person name="Tian H."/>
            <person name="Witte H."/>
            <person name="Yang S.P."/>
            <person name="Wilson R.K."/>
            <person name="Sommer R.J."/>
        </authorList>
    </citation>
    <scope>NUCLEOTIDE SEQUENCE [LARGE SCALE GENOMIC DNA]</scope>
    <source>
        <strain evidence="4">PS312</strain>
    </source>
</reference>
<feature type="compositionally biased region" description="Basic and acidic residues" evidence="1">
    <location>
        <begin position="21"/>
        <end position="41"/>
    </location>
</feature>
<keyword evidence="4" id="KW-1185">Reference proteome</keyword>
<name>A0A2A6B6K0_PRIPA</name>
<dbReference type="EnsemblMetazoa" id="PPA02810.1">
    <property type="protein sequence ID" value="PPA02810.1"/>
    <property type="gene ID" value="WBGene00092364"/>
</dbReference>
<proteinExistence type="predicted"/>
<dbReference type="Proteomes" id="UP000005239">
    <property type="component" value="Unassembled WGS sequence"/>
</dbReference>
<dbReference type="AlphaFoldDB" id="A0A2A6B6K0"/>
<accession>A0A8R1Y8N7</accession>
<gene>
    <name evidence="3" type="primary">WBGene00092364</name>
</gene>
<evidence type="ECO:0000256" key="1">
    <source>
        <dbReference type="SAM" id="MobiDB-lite"/>
    </source>
</evidence>
<keyword evidence="2" id="KW-1133">Transmembrane helix</keyword>
<evidence type="ECO:0000313" key="3">
    <source>
        <dbReference type="EnsemblMetazoa" id="PPA02810.1"/>
    </source>
</evidence>
<evidence type="ECO:0000256" key="2">
    <source>
        <dbReference type="SAM" id="Phobius"/>
    </source>
</evidence>
<feature type="region of interest" description="Disordered" evidence="1">
    <location>
        <begin position="1"/>
        <end position="41"/>
    </location>
</feature>
<feature type="transmembrane region" description="Helical" evidence="2">
    <location>
        <begin position="111"/>
        <end position="128"/>
    </location>
</feature>